<evidence type="ECO:0000313" key="1">
    <source>
        <dbReference type="EMBL" id="QDE40904.1"/>
    </source>
</evidence>
<dbReference type="RefSeq" id="WP_139984829.1">
    <property type="nucleotide sequence ID" value="NZ_CP041046.1"/>
</dbReference>
<name>A0A4Y5Z6U0_9GAMM</name>
<dbReference type="OrthoDB" id="9103572at2"/>
<accession>A0A4Y5Z6U0</accession>
<organism evidence="1 2">
    <name type="scientific">Luteibacter pinisoli</name>
    <dbReference type="NCBI Taxonomy" id="2589080"/>
    <lineage>
        <taxon>Bacteria</taxon>
        <taxon>Pseudomonadati</taxon>
        <taxon>Pseudomonadota</taxon>
        <taxon>Gammaproteobacteria</taxon>
        <taxon>Lysobacterales</taxon>
        <taxon>Rhodanobacteraceae</taxon>
        <taxon>Luteibacter</taxon>
    </lineage>
</organism>
<dbReference type="AlphaFoldDB" id="A0A4Y5Z6U0"/>
<dbReference type="EMBL" id="CP041046">
    <property type="protein sequence ID" value="QDE40904.1"/>
    <property type="molecule type" value="Genomic_DNA"/>
</dbReference>
<proteinExistence type="predicted"/>
<reference evidence="1 2" key="1">
    <citation type="submission" date="2019-06" db="EMBL/GenBank/DDBJ databases">
        <title>A complete genome sequence for Luteibacter pinisoli MAH-14.</title>
        <authorList>
            <person name="Baltrus D.A."/>
        </authorList>
    </citation>
    <scope>NUCLEOTIDE SEQUENCE [LARGE SCALE GENOMIC DNA]</scope>
    <source>
        <strain evidence="1 2">MAH-14</strain>
    </source>
</reference>
<gene>
    <name evidence="1" type="ORF">FIV34_17645</name>
</gene>
<evidence type="ECO:0000313" key="2">
    <source>
        <dbReference type="Proteomes" id="UP000316093"/>
    </source>
</evidence>
<dbReference type="KEGG" id="lpy:FIV34_17645"/>
<protein>
    <submittedName>
        <fullName evidence="1">Uncharacterized protein</fullName>
    </submittedName>
</protein>
<keyword evidence="2" id="KW-1185">Reference proteome</keyword>
<dbReference type="Proteomes" id="UP000316093">
    <property type="component" value="Chromosome"/>
</dbReference>
<sequence length="86" mass="9831">MITPEFVSEERGEFIFVSNHSLSSDEHVSRSIEYNRARILNARAHLPAHLSRCRLFYDVRGQNVTEDILGRLSTGLSDLCAVEIKR</sequence>